<dbReference type="RefSeq" id="WP_158359705.1">
    <property type="nucleotide sequence ID" value="NZ_JACRTJ010000012.1"/>
</dbReference>
<evidence type="ECO:0000256" key="5">
    <source>
        <dbReference type="ARBA" id="ARBA00023014"/>
    </source>
</evidence>
<evidence type="ECO:0000313" key="8">
    <source>
        <dbReference type="Proteomes" id="UP000647491"/>
    </source>
</evidence>
<keyword evidence="1" id="KW-0004">4Fe-4S</keyword>
<evidence type="ECO:0000256" key="1">
    <source>
        <dbReference type="ARBA" id="ARBA00022485"/>
    </source>
</evidence>
<reference evidence="7 8" key="1">
    <citation type="submission" date="2020-08" db="EMBL/GenBank/DDBJ databases">
        <title>Genome public.</title>
        <authorList>
            <person name="Liu C."/>
            <person name="Sun Q."/>
        </authorList>
    </citation>
    <scope>NUCLEOTIDE SEQUENCE [LARGE SCALE GENOMIC DNA]</scope>
    <source>
        <strain evidence="7 8">BX10</strain>
    </source>
</reference>
<organism evidence="7 8">
    <name type="scientific">Enterocloster hominis</name>
    <name type="common">ex Liu et al. 2021</name>
    <dbReference type="NCBI Taxonomy" id="2763663"/>
    <lineage>
        <taxon>Bacteria</taxon>
        <taxon>Bacillati</taxon>
        <taxon>Bacillota</taxon>
        <taxon>Clostridia</taxon>
        <taxon>Lachnospirales</taxon>
        <taxon>Lachnospiraceae</taxon>
        <taxon>Enterocloster</taxon>
    </lineage>
</organism>
<dbReference type="EMBL" id="JACRTJ010000012">
    <property type="protein sequence ID" value="MBC8598602.1"/>
    <property type="molecule type" value="Genomic_DNA"/>
</dbReference>
<comment type="caution">
    <text evidence="7">The sequence shown here is derived from an EMBL/GenBank/DDBJ whole genome shotgun (WGS) entry which is preliminary data.</text>
</comment>
<name>A0ABR7NTE0_9FIRM</name>
<accession>A0ABR7NTE0</accession>
<sequence length="273" mass="30347">MNSSGIPGMALHQAISFFSPMMSVPETPAVFWPGCALLNLDPSILKKTLEILARTEPEIRLAAGCCGQPSFFLFPEKYPAYRKKLEHRLKKSGVKRIYTACPNCTRQLHGICGIQVIPIWSVLAGTMTRKDLCGPGKACPEAGETAPRFIWHDPCPTRNDPAGQQAVRALLRLSGIPVMEPEHTGPRTLCCGNFHMLHTLEPEKSARMRARRLEEFPADRIILSSCQGCLGSFKGQGRETLHLLELLFGKSRKQGWKNRIFVTLCPGIVLRSR</sequence>
<gene>
    <name evidence="7" type="ORF">H8708_05035</name>
</gene>
<dbReference type="PANTHER" id="PTHR43255">
    <property type="entry name" value="IRON-SULFUR-BINDING OXIDOREDUCTASE FADF-RELATED-RELATED"/>
    <property type="match status" value="1"/>
</dbReference>
<dbReference type="Proteomes" id="UP000647491">
    <property type="component" value="Unassembled WGS sequence"/>
</dbReference>
<keyword evidence="5" id="KW-0411">Iron-sulfur</keyword>
<feature type="domain" description="Cysteine-rich" evidence="6">
    <location>
        <begin position="151"/>
        <end position="234"/>
    </location>
</feature>
<dbReference type="InterPro" id="IPR051460">
    <property type="entry name" value="HdrC_iron-sulfur_subunit"/>
</dbReference>
<dbReference type="PANTHER" id="PTHR43255:SF1">
    <property type="entry name" value="IRON-SULFUR-BINDING OXIDOREDUCTASE FADF-RELATED"/>
    <property type="match status" value="1"/>
</dbReference>
<dbReference type="Pfam" id="PF02754">
    <property type="entry name" value="CCG"/>
    <property type="match status" value="2"/>
</dbReference>
<keyword evidence="4" id="KW-0408">Iron</keyword>
<protein>
    <submittedName>
        <fullName evidence="7">(Fe-S)-binding protein</fullName>
    </submittedName>
</protein>
<evidence type="ECO:0000313" key="7">
    <source>
        <dbReference type="EMBL" id="MBC8598602.1"/>
    </source>
</evidence>
<keyword evidence="2" id="KW-0479">Metal-binding</keyword>
<feature type="domain" description="Cysteine-rich" evidence="6">
    <location>
        <begin position="30"/>
        <end position="108"/>
    </location>
</feature>
<keyword evidence="8" id="KW-1185">Reference proteome</keyword>
<dbReference type="InterPro" id="IPR004017">
    <property type="entry name" value="Cys_rich_dom"/>
</dbReference>
<keyword evidence="3" id="KW-0560">Oxidoreductase</keyword>
<evidence type="ECO:0000256" key="4">
    <source>
        <dbReference type="ARBA" id="ARBA00023004"/>
    </source>
</evidence>
<evidence type="ECO:0000259" key="6">
    <source>
        <dbReference type="Pfam" id="PF02754"/>
    </source>
</evidence>
<proteinExistence type="predicted"/>
<evidence type="ECO:0000256" key="3">
    <source>
        <dbReference type="ARBA" id="ARBA00023002"/>
    </source>
</evidence>
<evidence type="ECO:0000256" key="2">
    <source>
        <dbReference type="ARBA" id="ARBA00022723"/>
    </source>
</evidence>